<evidence type="ECO:0000313" key="4">
    <source>
        <dbReference type="Proteomes" id="UP000005697"/>
    </source>
</evidence>
<dbReference type="AlphaFoldDB" id="F0F8K3"/>
<dbReference type="InterPro" id="IPR008757">
    <property type="entry name" value="Peptidase_M6-like_domain"/>
</dbReference>
<evidence type="ECO:0000259" key="2">
    <source>
        <dbReference type="Pfam" id="PF05547"/>
    </source>
</evidence>
<feature type="domain" description="Peptidase M6-like" evidence="2">
    <location>
        <begin position="139"/>
        <end position="383"/>
    </location>
</feature>
<keyword evidence="1" id="KW-0732">Signal</keyword>
<keyword evidence="3" id="KW-0645">Protease</keyword>
<evidence type="ECO:0000256" key="1">
    <source>
        <dbReference type="SAM" id="SignalP"/>
    </source>
</evidence>
<feature type="signal peptide" evidence="1">
    <location>
        <begin position="1"/>
        <end position="20"/>
    </location>
</feature>
<dbReference type="PANTHER" id="PTHR41775">
    <property type="entry name" value="SECRETED PROTEIN-RELATED"/>
    <property type="match status" value="1"/>
</dbReference>
<dbReference type="EMBL" id="AEWX01000027">
    <property type="protein sequence ID" value="EGC19380.1"/>
    <property type="molecule type" value="Genomic_DNA"/>
</dbReference>
<keyword evidence="4" id="KW-1185">Reference proteome</keyword>
<reference evidence="3 4" key="1">
    <citation type="submission" date="2011-01" db="EMBL/GenBank/DDBJ databases">
        <authorList>
            <person name="Muzny D."/>
            <person name="Qin X."/>
            <person name="Deng J."/>
            <person name="Jiang H."/>
            <person name="Liu Y."/>
            <person name="Qu J."/>
            <person name="Song X.-Z."/>
            <person name="Zhang L."/>
            <person name="Thornton R."/>
            <person name="Coyle M."/>
            <person name="Francisco L."/>
            <person name="Jackson L."/>
            <person name="Javaid M."/>
            <person name="Korchina V."/>
            <person name="Kovar C."/>
            <person name="Mata R."/>
            <person name="Mathew T."/>
            <person name="Ngo R."/>
            <person name="Nguyen L."/>
            <person name="Nguyen N."/>
            <person name="Okwuonu G."/>
            <person name="Ongeri F."/>
            <person name="Pham C."/>
            <person name="Simmons D."/>
            <person name="Wilczek-Boney K."/>
            <person name="Hale W."/>
            <person name="Jakkamsetti A."/>
            <person name="Pham P."/>
            <person name="Ruth R."/>
            <person name="San Lucas F."/>
            <person name="Warren J."/>
            <person name="Zhang J."/>
            <person name="Zhao Z."/>
            <person name="Zhou C."/>
            <person name="Zhu D."/>
            <person name="Lee S."/>
            <person name="Bess C."/>
            <person name="Blankenburg K."/>
            <person name="Forbes L."/>
            <person name="Fu Q."/>
            <person name="Gubbala S."/>
            <person name="Hirani K."/>
            <person name="Jayaseelan J.C."/>
            <person name="Lara F."/>
            <person name="Munidasa M."/>
            <person name="Palculict T."/>
            <person name="Patil S."/>
            <person name="Pu L.-L."/>
            <person name="Saada N."/>
            <person name="Tang L."/>
            <person name="Weissenberger G."/>
            <person name="Zhu Y."/>
            <person name="Hemphill L."/>
            <person name="Shang Y."/>
            <person name="Youmans B."/>
            <person name="Ayvaz T."/>
            <person name="Ross M."/>
            <person name="Santibanez J."/>
            <person name="Aqrawi P."/>
            <person name="Gross S."/>
            <person name="Joshi V."/>
            <person name="Fowler G."/>
            <person name="Nazareth L."/>
            <person name="Reid J."/>
            <person name="Worley K."/>
            <person name="Petrosino J."/>
            <person name="Highlander S."/>
            <person name="Gibbs R."/>
        </authorList>
    </citation>
    <scope>NUCLEOTIDE SEQUENCE [LARGE SCALE GENOMIC DNA]</scope>
    <source>
        <strain evidence="3 4">DSM 16608</strain>
    </source>
</reference>
<dbReference type="RefSeq" id="WP_007366673.1">
    <property type="nucleotide sequence ID" value="NZ_GL872282.1"/>
</dbReference>
<protein>
    <submittedName>
        <fullName evidence="3">M6 family metalloprotease domain protein</fullName>
        <ecNumber evidence="3">3.4.24.-</ecNumber>
    </submittedName>
</protein>
<accession>F0F8K3</accession>
<organism evidence="3 4">
    <name type="scientific">Prevotella multiformis DSM 16608</name>
    <dbReference type="NCBI Taxonomy" id="888743"/>
    <lineage>
        <taxon>Bacteria</taxon>
        <taxon>Pseudomonadati</taxon>
        <taxon>Bacteroidota</taxon>
        <taxon>Bacteroidia</taxon>
        <taxon>Bacteroidales</taxon>
        <taxon>Prevotellaceae</taxon>
        <taxon>Prevotella</taxon>
    </lineage>
</organism>
<dbReference type="EC" id="3.4.24.-" evidence="3"/>
<keyword evidence="3" id="KW-0378">Hydrolase</keyword>
<name>F0F8K3_9BACT</name>
<comment type="caution">
    <text evidence="3">The sequence shown here is derived from an EMBL/GenBank/DDBJ whole genome shotgun (WGS) entry which is preliminary data.</text>
</comment>
<keyword evidence="3" id="KW-0482">Metalloprotease</keyword>
<dbReference type="Proteomes" id="UP000005697">
    <property type="component" value="Unassembled WGS sequence"/>
</dbReference>
<dbReference type="GO" id="GO:0006508">
    <property type="term" value="P:proteolysis"/>
    <property type="evidence" value="ECO:0007669"/>
    <property type="project" value="UniProtKB-KW"/>
</dbReference>
<feature type="chain" id="PRO_5003251738" evidence="1">
    <location>
        <begin position="21"/>
        <end position="588"/>
    </location>
</feature>
<sequence length="588" mass="65451">MMKKILLSCCLALCTLAAWAAKANPIPVTVTQSDGTQLTVYQYGDEHFSWISTADGTLLTQVGKDFYIAEIGKDGTLKASGQLAHNDSRRSAAEKELVRKQGAMRNAFFDSISRRLDKEAKTRAVGKHTPPYFPHSGSPKVLVILAQFSDVKFSLPDPVKSFNDYFNHDASAGPLPDYGNNEKRNYGSVRQYFKDMSGGQFTPQFVVVGPVTLPKESSYYGKDGTNKDTNIGELIHDACQAVAGSVNFSDYDGNNDGYVDLVYVLHAGYGQNASPKNPDFIWPKSGTTTPFKMGGKTVCRYGVSNELNYNPQYQFPSAPFKRINGIGLFCHEFSHTMGLPDFYPYNDAAQIDDQTMELWDLMDGGEYTDNGYTPTPYTPWEKDVMGWKPLTTIQETPRKITLHKDDALKVPTTYQKEYLILHNIQKEGWASKLLGHGMLVYRVNYEPETVNMDDHVNDTPGKPGMTIVPADGKLISSYSVHSKEEQKKYYASHAGDPFPGTSHVGQIGSIRLNHSTVNKPLFHITENTDGTITFEYLKDLTAAGINDITTEQQGTDNLIYTLDGRFVGTDRTVLPPGIYIQNRKKFVK</sequence>
<dbReference type="NCBIfam" id="TIGR03296">
    <property type="entry name" value="M6dom_TIGR03296"/>
    <property type="match status" value="1"/>
</dbReference>
<proteinExistence type="predicted"/>
<dbReference type="OrthoDB" id="9813478at2"/>
<dbReference type="PANTHER" id="PTHR41775:SF1">
    <property type="entry name" value="PEPTIDASE M6-LIKE DOMAIN-CONTAINING PROTEIN"/>
    <property type="match status" value="1"/>
</dbReference>
<dbReference type="GO" id="GO:0008237">
    <property type="term" value="F:metallopeptidase activity"/>
    <property type="evidence" value="ECO:0007669"/>
    <property type="project" value="UniProtKB-KW"/>
</dbReference>
<dbReference type="HOGENOM" id="CLU_016256_0_0_10"/>
<gene>
    <name evidence="3" type="ORF">HMPREF9141_1920</name>
</gene>
<dbReference type="Pfam" id="PF05547">
    <property type="entry name" value="Peptidase_M6"/>
    <property type="match status" value="1"/>
</dbReference>
<dbReference type="SUPFAM" id="SSF55486">
    <property type="entry name" value="Metalloproteases ('zincins'), catalytic domain"/>
    <property type="match status" value="1"/>
</dbReference>
<evidence type="ECO:0000313" key="3">
    <source>
        <dbReference type="EMBL" id="EGC19380.1"/>
    </source>
</evidence>
<dbReference type="eggNOG" id="COG4412">
    <property type="taxonomic scope" value="Bacteria"/>
</dbReference>
<dbReference type="STRING" id="888743.HMPREF9141_1920"/>